<dbReference type="InterPro" id="IPR037229">
    <property type="entry name" value="Ribosomal_bL35_sf"/>
</dbReference>
<name>A0A451FMW8_9STRA</name>
<sequence length="62" mass="7309">MKKKTRRSALKRYKKTGTNKFLRKRAYKSHLLVKKSSARKAKLSKPIVVSKTETKMLNKLFQ</sequence>
<dbReference type="HAMAP" id="MF_00514">
    <property type="entry name" value="Ribosomal_bL35"/>
    <property type="match status" value="1"/>
</dbReference>
<dbReference type="Gene3D" id="4.10.410.60">
    <property type="match status" value="1"/>
</dbReference>
<dbReference type="InterPro" id="IPR018265">
    <property type="entry name" value="Ribosomal_bL35_CS"/>
</dbReference>
<dbReference type="GO" id="GO:0003735">
    <property type="term" value="F:structural constituent of ribosome"/>
    <property type="evidence" value="ECO:0007669"/>
    <property type="project" value="InterPro"/>
</dbReference>
<dbReference type="GeneID" id="38947927"/>
<dbReference type="EMBL" id="MK281455">
    <property type="protein sequence ID" value="QAA11765.1"/>
    <property type="molecule type" value="Genomic_DNA"/>
</dbReference>
<evidence type="ECO:0000313" key="5">
    <source>
        <dbReference type="EMBL" id="QAA11765.1"/>
    </source>
</evidence>
<evidence type="ECO:0000256" key="1">
    <source>
        <dbReference type="ARBA" id="ARBA00006598"/>
    </source>
</evidence>
<dbReference type="NCBIfam" id="TIGR00001">
    <property type="entry name" value="rpmI_bact"/>
    <property type="match status" value="1"/>
</dbReference>
<dbReference type="AlphaFoldDB" id="A0A451FMW8"/>
<keyword evidence="5" id="KW-0934">Plastid</keyword>
<proteinExistence type="inferred from homology"/>
<dbReference type="InterPro" id="IPR001706">
    <property type="entry name" value="Ribosomal_bL35"/>
</dbReference>
<dbReference type="PANTHER" id="PTHR33343:SF1">
    <property type="entry name" value="LARGE RIBOSOMAL SUBUNIT PROTEIN BL35M"/>
    <property type="match status" value="1"/>
</dbReference>
<keyword evidence="2 4" id="KW-0689">Ribosomal protein</keyword>
<dbReference type="PANTHER" id="PTHR33343">
    <property type="entry name" value="54S RIBOSOMAL PROTEIN BL35M"/>
    <property type="match status" value="1"/>
</dbReference>
<evidence type="ECO:0000256" key="2">
    <source>
        <dbReference type="ARBA" id="ARBA00022980"/>
    </source>
</evidence>
<organism evidence="5">
    <name type="scientific">Eustigmatophyceae sp. Mont 10/10-1w</name>
    <dbReference type="NCBI Taxonomy" id="2506145"/>
    <lineage>
        <taxon>Eukaryota</taxon>
        <taxon>Sar</taxon>
        <taxon>Stramenopiles</taxon>
        <taxon>Ochrophyta</taxon>
        <taxon>Eustigmatophyceae</taxon>
    </lineage>
</organism>
<dbReference type="PROSITE" id="PS00936">
    <property type="entry name" value="RIBOSOMAL_L35"/>
    <property type="match status" value="1"/>
</dbReference>
<dbReference type="Pfam" id="PF01632">
    <property type="entry name" value="Ribosomal_L35p"/>
    <property type="match status" value="1"/>
</dbReference>
<dbReference type="FunFam" id="4.10.410.60:FF:000001">
    <property type="entry name" value="50S ribosomal protein L35"/>
    <property type="match status" value="1"/>
</dbReference>
<dbReference type="PRINTS" id="PR00064">
    <property type="entry name" value="RIBOSOMALL35"/>
</dbReference>
<reference evidence="5" key="1">
    <citation type="journal article" date="2019" name="Genome Biol. Evol.">
        <title>Plastid Genomes and Proteins Illuminate the Evolution of Eustigmatophyte Algae and Their Bacterial Endosymbionts.</title>
        <authorList>
            <person name="Sevcikova T."/>
            <person name="Yurchenko T."/>
            <person name="Fawley K.P."/>
            <person name="Amaral R."/>
            <person name="Strnad H."/>
            <person name="Santos L.M."/>
            <person name="Fawley M.W."/>
            <person name="Elias M."/>
        </authorList>
    </citation>
    <scope>NUCLEOTIDE SEQUENCE</scope>
</reference>
<comment type="similarity">
    <text evidence="1 4">Belongs to the bacterial ribosomal protein bL35 family.</text>
</comment>
<dbReference type="RefSeq" id="YP_009550836.1">
    <property type="nucleotide sequence ID" value="NC_040297.1"/>
</dbReference>
<dbReference type="GO" id="GO:0015934">
    <property type="term" value="C:large ribosomal subunit"/>
    <property type="evidence" value="ECO:0007669"/>
    <property type="project" value="TreeGrafter"/>
</dbReference>
<geneLocation type="plastid" evidence="5"/>
<dbReference type="GO" id="GO:0006412">
    <property type="term" value="P:translation"/>
    <property type="evidence" value="ECO:0007669"/>
    <property type="project" value="InterPro"/>
</dbReference>
<evidence type="ECO:0000256" key="4">
    <source>
        <dbReference type="RuleBase" id="RU000568"/>
    </source>
</evidence>
<evidence type="ECO:0000256" key="3">
    <source>
        <dbReference type="ARBA" id="ARBA00023274"/>
    </source>
</evidence>
<gene>
    <name evidence="5" type="primary">rpl35</name>
</gene>
<protein>
    <recommendedName>
        <fullName evidence="4">50S ribosomal protein L35</fullName>
    </recommendedName>
</protein>
<accession>A0A451FMW8</accession>
<dbReference type="SUPFAM" id="SSF143034">
    <property type="entry name" value="L35p-like"/>
    <property type="match status" value="1"/>
</dbReference>
<dbReference type="InterPro" id="IPR021137">
    <property type="entry name" value="Ribosomal_bL35-like"/>
</dbReference>
<keyword evidence="3 4" id="KW-0687">Ribonucleoprotein</keyword>